<accession>A0ABX3BYD1</accession>
<name>A0ABX3BYD1_9MYCO</name>
<dbReference type="InterPro" id="IPR010064">
    <property type="entry name" value="HK97-gp10_tail"/>
</dbReference>
<reference evidence="2 3" key="1">
    <citation type="submission" date="2016-10" db="EMBL/GenBank/DDBJ databases">
        <title>Evaluation of Human, Animal and Environmental Mycobacterium chelonae Isolates by Core Genome Phylogenomic Analysis, Targeted Gene Comparison, and Anti-microbial Susceptibility Patterns: A Tale of Mistaken Identities.</title>
        <authorList>
            <person name="Fogelson S.B."/>
            <person name="Camus A.C."/>
            <person name="Lorenz W."/>
            <person name="Vasireddy R."/>
            <person name="Vasireddy S."/>
            <person name="Smith T."/>
            <person name="Brown-Elliott B.A."/>
            <person name="Wallace R.J.Jr."/>
            <person name="Hasan N.A."/>
            <person name="Reischl U."/>
            <person name="Sanchez S."/>
        </authorList>
    </citation>
    <scope>NUCLEOTIDE SEQUENCE [LARGE SCALE GENOMIC DNA]</scope>
    <source>
        <strain evidence="2 3">8528</strain>
    </source>
</reference>
<organism evidence="2 3">
    <name type="scientific">Mycobacteroides saopaulense</name>
    <dbReference type="NCBI Taxonomy" id="1578165"/>
    <lineage>
        <taxon>Bacteria</taxon>
        <taxon>Bacillati</taxon>
        <taxon>Actinomycetota</taxon>
        <taxon>Actinomycetes</taxon>
        <taxon>Mycobacteriales</taxon>
        <taxon>Mycobacteriaceae</taxon>
        <taxon>Mycobacteroides</taxon>
    </lineage>
</organism>
<gene>
    <name evidence="2" type="ORF">BKG73_17205</name>
</gene>
<dbReference type="EMBL" id="MLIH01000027">
    <property type="protein sequence ID" value="OHU08758.1"/>
    <property type="molecule type" value="Genomic_DNA"/>
</dbReference>
<dbReference type="Pfam" id="PF04883">
    <property type="entry name" value="HK97-gp10_like"/>
    <property type="match status" value="1"/>
</dbReference>
<proteinExistence type="predicted"/>
<evidence type="ECO:0008006" key="4">
    <source>
        <dbReference type="Google" id="ProtNLM"/>
    </source>
</evidence>
<protein>
    <recommendedName>
        <fullName evidence="4">HK97 gp10 family phage protein</fullName>
    </recommendedName>
</protein>
<sequence length="121" mass="12545">MANPLSKFGISDSDLAAAIASSAEVDAGLREKAQEIANYWRSVSPVDTGEYAASVKVQKVKNGRASVGSKHWRAHLIEFGTGPDTKDGSKFGPDTPTPAFAPGAKTAAHFGGTLDADGIEV</sequence>
<comment type="caution">
    <text evidence="2">The sequence shown here is derived from an EMBL/GenBank/DDBJ whole genome shotgun (WGS) entry which is preliminary data.</text>
</comment>
<feature type="region of interest" description="Disordered" evidence="1">
    <location>
        <begin position="79"/>
        <end position="106"/>
    </location>
</feature>
<evidence type="ECO:0000256" key="1">
    <source>
        <dbReference type="SAM" id="MobiDB-lite"/>
    </source>
</evidence>
<dbReference type="Proteomes" id="UP000179621">
    <property type="component" value="Unassembled WGS sequence"/>
</dbReference>
<evidence type="ECO:0000313" key="2">
    <source>
        <dbReference type="EMBL" id="OHU08758.1"/>
    </source>
</evidence>
<evidence type="ECO:0000313" key="3">
    <source>
        <dbReference type="Proteomes" id="UP000179621"/>
    </source>
</evidence>
<keyword evidence="3" id="KW-1185">Reference proteome</keyword>
<dbReference type="RefSeq" id="WP_070911277.1">
    <property type="nucleotide sequence ID" value="NZ_MLIC01000003.1"/>
</dbReference>